<evidence type="ECO:0000313" key="1">
    <source>
        <dbReference type="EMBL" id="CAK5078085.1"/>
    </source>
</evidence>
<evidence type="ECO:0000313" key="2">
    <source>
        <dbReference type="Proteomes" id="UP001497535"/>
    </source>
</evidence>
<organism evidence="1 2">
    <name type="scientific">Meloidogyne enterolobii</name>
    <name type="common">Root-knot nematode worm</name>
    <name type="synonym">Meloidogyne mayaguensis</name>
    <dbReference type="NCBI Taxonomy" id="390850"/>
    <lineage>
        <taxon>Eukaryota</taxon>
        <taxon>Metazoa</taxon>
        <taxon>Ecdysozoa</taxon>
        <taxon>Nematoda</taxon>
        <taxon>Chromadorea</taxon>
        <taxon>Rhabditida</taxon>
        <taxon>Tylenchina</taxon>
        <taxon>Tylenchomorpha</taxon>
        <taxon>Tylenchoidea</taxon>
        <taxon>Meloidogynidae</taxon>
        <taxon>Meloidogyninae</taxon>
        <taxon>Meloidogyne</taxon>
    </lineage>
</organism>
<accession>A0ACB0ZIR0</accession>
<name>A0ACB0ZIR0_MELEN</name>
<dbReference type="EMBL" id="CAVMJV010000035">
    <property type="protein sequence ID" value="CAK5078085.1"/>
    <property type="molecule type" value="Genomic_DNA"/>
</dbReference>
<comment type="caution">
    <text evidence="1">The sequence shown here is derived from an EMBL/GenBank/DDBJ whole genome shotgun (WGS) entry which is preliminary data.</text>
</comment>
<reference evidence="1" key="1">
    <citation type="submission" date="2023-11" db="EMBL/GenBank/DDBJ databases">
        <authorList>
            <person name="Poullet M."/>
        </authorList>
    </citation>
    <scope>NUCLEOTIDE SEQUENCE</scope>
    <source>
        <strain evidence="1">E1834</strain>
    </source>
</reference>
<gene>
    <name evidence="1" type="ORF">MENTE1834_LOCUS25124</name>
</gene>
<proteinExistence type="predicted"/>
<keyword evidence="2" id="KW-1185">Reference proteome</keyword>
<protein>
    <submittedName>
        <fullName evidence="1">Uncharacterized protein</fullName>
    </submittedName>
</protein>
<sequence>MALLLMALPLAGKNCKKKEALTMTIGPIWRKGRGKELKKGEKIGEKVEGKIGRETLFLLNFKPIWK</sequence>
<dbReference type="Proteomes" id="UP001497535">
    <property type="component" value="Unassembled WGS sequence"/>
</dbReference>